<proteinExistence type="predicted"/>
<keyword evidence="2" id="KW-1185">Reference proteome</keyword>
<comment type="caution">
    <text evidence="1">The sequence shown here is derived from an EMBL/GenBank/DDBJ whole genome shotgun (WGS) entry which is preliminary data.</text>
</comment>
<dbReference type="Proteomes" id="UP001165064">
    <property type="component" value="Unassembled WGS sequence"/>
</dbReference>
<organism evidence="1 2">
    <name type="scientific">Ambrosiozyma monospora</name>
    <name type="common">Yeast</name>
    <name type="synonym">Endomycopsis monosporus</name>
    <dbReference type="NCBI Taxonomy" id="43982"/>
    <lineage>
        <taxon>Eukaryota</taxon>
        <taxon>Fungi</taxon>
        <taxon>Dikarya</taxon>
        <taxon>Ascomycota</taxon>
        <taxon>Saccharomycotina</taxon>
        <taxon>Pichiomycetes</taxon>
        <taxon>Pichiales</taxon>
        <taxon>Pichiaceae</taxon>
        <taxon>Ambrosiozyma</taxon>
    </lineage>
</organism>
<name>A0ACB5TDE1_AMBMO</name>
<protein>
    <submittedName>
        <fullName evidence="1">Unnamed protein product</fullName>
    </submittedName>
</protein>
<accession>A0ACB5TDE1</accession>
<gene>
    <name evidence="1" type="ORF">Amon02_000782900</name>
</gene>
<dbReference type="EMBL" id="BSXS01006706">
    <property type="protein sequence ID" value="GME85984.1"/>
    <property type="molecule type" value="Genomic_DNA"/>
</dbReference>
<sequence>MPVLSQAPTPKSYHMTKKDVEQLQKLRDQGVSRSELKKKFKVSNHFISIATRPCEETTRREKEQLEKVVKKWSKGTRAARELREKEKVNWYRG</sequence>
<evidence type="ECO:0000313" key="2">
    <source>
        <dbReference type="Proteomes" id="UP001165064"/>
    </source>
</evidence>
<reference evidence="1" key="1">
    <citation type="submission" date="2023-04" db="EMBL/GenBank/DDBJ databases">
        <title>Ambrosiozyma monospora NBRC 10751.</title>
        <authorList>
            <person name="Ichikawa N."/>
            <person name="Sato H."/>
            <person name="Tonouchi N."/>
        </authorList>
    </citation>
    <scope>NUCLEOTIDE SEQUENCE</scope>
    <source>
        <strain evidence="1">NBRC 10751</strain>
    </source>
</reference>
<evidence type="ECO:0000313" key="1">
    <source>
        <dbReference type="EMBL" id="GME85984.1"/>
    </source>
</evidence>